<dbReference type="InterPro" id="IPR029058">
    <property type="entry name" value="AB_hydrolase_fold"/>
</dbReference>
<dbReference type="PANTHER" id="PTHR46438:SF11">
    <property type="entry name" value="LIPASE-RELATED"/>
    <property type="match status" value="1"/>
</dbReference>
<dbReference type="SUPFAM" id="SSF51230">
    <property type="entry name" value="Single hybrid motif"/>
    <property type="match status" value="1"/>
</dbReference>
<dbReference type="eggNOG" id="COG0508">
    <property type="taxonomic scope" value="Bacteria"/>
</dbReference>
<dbReference type="STRING" id="582899.Hden_0786"/>
<dbReference type="RefSeq" id="WP_013214819.1">
    <property type="nucleotide sequence ID" value="NC_014313.1"/>
</dbReference>
<dbReference type="Gene3D" id="3.40.50.1820">
    <property type="entry name" value="alpha/beta hydrolase"/>
    <property type="match status" value="1"/>
</dbReference>
<dbReference type="InterPro" id="IPR011053">
    <property type="entry name" value="Single_hybrid_motif"/>
</dbReference>
<dbReference type="PRINTS" id="PR00111">
    <property type="entry name" value="ABHYDROLASE"/>
</dbReference>
<feature type="domain" description="Lipoyl-binding" evidence="3">
    <location>
        <begin position="4"/>
        <end position="79"/>
    </location>
</feature>
<dbReference type="Pfam" id="PF00364">
    <property type="entry name" value="Biotin_lipoyl"/>
    <property type="match status" value="1"/>
</dbReference>
<evidence type="ECO:0000313" key="4">
    <source>
        <dbReference type="EMBL" id="ADJ22604.1"/>
    </source>
</evidence>
<dbReference type="HOGENOM" id="CLU_020336_13_2_5"/>
<dbReference type="Proteomes" id="UP000002033">
    <property type="component" value="Chromosome"/>
</dbReference>
<dbReference type="PROSITE" id="PS00189">
    <property type="entry name" value="LIPOYL"/>
    <property type="match status" value="1"/>
</dbReference>
<dbReference type="InterPro" id="IPR003016">
    <property type="entry name" value="2-oxoA_DH_lipoyl-BS"/>
</dbReference>
<dbReference type="EMBL" id="CP002083">
    <property type="protein sequence ID" value="ADJ22604.1"/>
    <property type="molecule type" value="Genomic_DNA"/>
</dbReference>
<dbReference type="GO" id="GO:0016787">
    <property type="term" value="F:hydrolase activity"/>
    <property type="evidence" value="ECO:0007669"/>
    <property type="project" value="UniProtKB-KW"/>
</dbReference>
<comment type="cofactor">
    <cofactor evidence="1">
        <name>(R)-lipoate</name>
        <dbReference type="ChEBI" id="CHEBI:83088"/>
    </cofactor>
</comment>
<gene>
    <name evidence="4" type="ordered locus">Hden_0786</name>
</gene>
<dbReference type="eggNOG" id="COG0596">
    <property type="taxonomic scope" value="Bacteria"/>
</dbReference>
<keyword evidence="4" id="KW-0378">Hydrolase</keyword>
<dbReference type="Gene3D" id="2.40.50.100">
    <property type="match status" value="1"/>
</dbReference>
<dbReference type="OrthoDB" id="9799612at2"/>
<dbReference type="NCBIfam" id="NF011457">
    <property type="entry name" value="PRK14875.1"/>
    <property type="match status" value="1"/>
</dbReference>
<keyword evidence="2" id="KW-0450">Lipoyl</keyword>
<proteinExistence type="predicted"/>
<dbReference type="InterPro" id="IPR000073">
    <property type="entry name" value="AB_hydrolase_1"/>
</dbReference>
<name>D8JTP2_HYPDA</name>
<dbReference type="KEGG" id="hdn:Hden_0786"/>
<dbReference type="PROSITE" id="PS50968">
    <property type="entry name" value="BIOTINYL_LIPOYL"/>
    <property type="match status" value="1"/>
</dbReference>
<dbReference type="PANTHER" id="PTHR46438">
    <property type="entry name" value="ALPHA/BETA-HYDROLASES SUPERFAMILY PROTEIN"/>
    <property type="match status" value="1"/>
</dbReference>
<dbReference type="Pfam" id="PF00561">
    <property type="entry name" value="Abhydrolase_1"/>
    <property type="match status" value="1"/>
</dbReference>
<organism evidence="4 5">
    <name type="scientific">Hyphomicrobium denitrificans (strain ATCC 51888 / DSM 1869 / NCIMB 11706 / TK 0415)</name>
    <dbReference type="NCBI Taxonomy" id="582899"/>
    <lineage>
        <taxon>Bacteria</taxon>
        <taxon>Pseudomonadati</taxon>
        <taxon>Pseudomonadota</taxon>
        <taxon>Alphaproteobacteria</taxon>
        <taxon>Hyphomicrobiales</taxon>
        <taxon>Hyphomicrobiaceae</taxon>
        <taxon>Hyphomicrobium</taxon>
    </lineage>
</organism>
<evidence type="ECO:0000256" key="1">
    <source>
        <dbReference type="ARBA" id="ARBA00001938"/>
    </source>
</evidence>
<evidence type="ECO:0000259" key="3">
    <source>
        <dbReference type="PROSITE" id="PS50968"/>
    </source>
</evidence>
<evidence type="ECO:0000256" key="2">
    <source>
        <dbReference type="ARBA" id="ARBA00022823"/>
    </source>
</evidence>
<dbReference type="CDD" id="cd06849">
    <property type="entry name" value="lipoyl_domain"/>
    <property type="match status" value="1"/>
</dbReference>
<dbReference type="AlphaFoldDB" id="D8JTP2"/>
<evidence type="ECO:0000313" key="5">
    <source>
        <dbReference type="Proteomes" id="UP000002033"/>
    </source>
</evidence>
<dbReference type="SUPFAM" id="SSF53474">
    <property type="entry name" value="alpha/beta-Hydrolases"/>
    <property type="match status" value="1"/>
</dbReference>
<accession>D8JTP2</accession>
<reference evidence="5" key="1">
    <citation type="journal article" date="2011" name="J. Bacteriol.">
        <title>Genome sequences of eight morphologically diverse alphaproteobacteria.</title>
        <authorList>
            <consortium name="US DOE Joint Genome Institute"/>
            <person name="Brown P.J."/>
            <person name="Kysela D.T."/>
            <person name="Buechlein A."/>
            <person name="Hemmerich C."/>
            <person name="Brun Y.V."/>
        </authorList>
    </citation>
    <scope>NUCLEOTIDE SEQUENCE [LARGE SCALE GENOMIC DNA]</scope>
    <source>
        <strain evidence="5">ATCC 51888 / DSM 1869 / NCIB 11706 / TK 0415</strain>
    </source>
</reference>
<sequence>MSDIQPIVMPKWGLAMAEGTLVGWSVGEGSDIQKGDEIAEIETTKITNVFESPVSGVLRRQITKGGEIVPVGALLAVLAPSTVSDAEIDAFIGAFVVESADDNGSKVVEREAHLDGRNIFYKFSGSAEDGIPAVLIHGFGGDADNWLFNIESLSASRPVYALDLPGHGKSTKTVVKGDLDELADAVIAVLDDAGVAKAHLVGHSLGGAVAFKVLDKAPTRVASVAGVAPAGLGEGVNDAYIRGFISAEKRKDVKSALQMLVADPEQVSATMIEGIQRYKRLEGVKEAIETIAAKTMPQGRQAVSFRSLVEKTDKPVLVVWGEKDAIIDPRHSEGVASTVSVVRLPSVGHMPHLEAAKTFNAQVAKHFENAEAKSR</sequence>
<keyword evidence="5" id="KW-1185">Reference proteome</keyword>
<protein>
    <submittedName>
        <fullName evidence="4">Alpha/beta hydrolase fold protein</fullName>
    </submittedName>
</protein>
<dbReference type="InterPro" id="IPR000089">
    <property type="entry name" value="Biotin_lipoyl"/>
</dbReference>